<feature type="compositionally biased region" description="Polar residues" evidence="1">
    <location>
        <begin position="42"/>
        <end position="51"/>
    </location>
</feature>
<keyword evidence="3" id="KW-1185">Reference proteome</keyword>
<dbReference type="Proteomes" id="UP000789570">
    <property type="component" value="Unassembled WGS sequence"/>
</dbReference>
<feature type="region of interest" description="Disordered" evidence="1">
    <location>
        <begin position="1"/>
        <end position="51"/>
    </location>
</feature>
<evidence type="ECO:0000313" key="2">
    <source>
        <dbReference type="EMBL" id="CAG8758576.1"/>
    </source>
</evidence>
<comment type="caution">
    <text evidence="2">The sequence shown here is derived from an EMBL/GenBank/DDBJ whole genome shotgun (WGS) entry which is preliminary data.</text>
</comment>
<dbReference type="AlphaFoldDB" id="A0A9N9J0E1"/>
<sequence length="51" mass="5319">SFSGIPTRALPNESSASSVPFPPTNNVNKGAQYGSDKGKRIITSNPSQGQK</sequence>
<gene>
    <name evidence="2" type="ORF">FCALED_LOCUS16774</name>
</gene>
<proteinExistence type="predicted"/>
<reference evidence="2" key="1">
    <citation type="submission" date="2021-06" db="EMBL/GenBank/DDBJ databases">
        <authorList>
            <person name="Kallberg Y."/>
            <person name="Tangrot J."/>
            <person name="Rosling A."/>
        </authorList>
    </citation>
    <scope>NUCLEOTIDE SEQUENCE</scope>
    <source>
        <strain evidence="2">UK204</strain>
    </source>
</reference>
<evidence type="ECO:0000256" key="1">
    <source>
        <dbReference type="SAM" id="MobiDB-lite"/>
    </source>
</evidence>
<evidence type="ECO:0000313" key="3">
    <source>
        <dbReference type="Proteomes" id="UP000789570"/>
    </source>
</evidence>
<feature type="non-terminal residue" evidence="2">
    <location>
        <position position="51"/>
    </location>
</feature>
<protein>
    <submittedName>
        <fullName evidence="2">5013_t:CDS:1</fullName>
    </submittedName>
</protein>
<name>A0A9N9J0E1_9GLOM</name>
<dbReference type="EMBL" id="CAJVPQ010021516">
    <property type="protein sequence ID" value="CAG8758576.1"/>
    <property type="molecule type" value="Genomic_DNA"/>
</dbReference>
<feature type="compositionally biased region" description="Polar residues" evidence="1">
    <location>
        <begin position="12"/>
        <end position="29"/>
    </location>
</feature>
<accession>A0A9N9J0E1</accession>
<organism evidence="2 3">
    <name type="scientific">Funneliformis caledonium</name>
    <dbReference type="NCBI Taxonomy" id="1117310"/>
    <lineage>
        <taxon>Eukaryota</taxon>
        <taxon>Fungi</taxon>
        <taxon>Fungi incertae sedis</taxon>
        <taxon>Mucoromycota</taxon>
        <taxon>Glomeromycotina</taxon>
        <taxon>Glomeromycetes</taxon>
        <taxon>Glomerales</taxon>
        <taxon>Glomeraceae</taxon>
        <taxon>Funneliformis</taxon>
    </lineage>
</organism>